<dbReference type="EMBL" id="CP060783">
    <property type="protein sequence ID" value="QNP50684.1"/>
    <property type="molecule type" value="Genomic_DNA"/>
</dbReference>
<sequence>MSVEQQIERRIDPPFLAEKIGVLAFERGWHVDLQIVADHHHHTRNAAQPVKGCESLSVNGFRWLHERVLKRPTKTRHFCKMTGFVTGKGGRFVGNRPSMDFRILNDDGRARYEARRSRQECQRRHDNPSAPRSNTVRGGTRGGSVGIALNL</sequence>
<feature type="compositionally biased region" description="Basic and acidic residues" evidence="1">
    <location>
        <begin position="116"/>
        <end position="127"/>
    </location>
</feature>
<dbReference type="KEGG" id="daer:H9K75_19385"/>
<name>A0A7H0GQW8_9BURK</name>
<proteinExistence type="predicted"/>
<organism evidence="2 3">
    <name type="scientific">Diaphorobacter aerolatus</name>
    <dbReference type="NCBI Taxonomy" id="1288495"/>
    <lineage>
        <taxon>Bacteria</taxon>
        <taxon>Pseudomonadati</taxon>
        <taxon>Pseudomonadota</taxon>
        <taxon>Betaproteobacteria</taxon>
        <taxon>Burkholderiales</taxon>
        <taxon>Comamonadaceae</taxon>
        <taxon>Diaphorobacter</taxon>
    </lineage>
</organism>
<reference evidence="2 3" key="1">
    <citation type="submission" date="2020-08" db="EMBL/GenBank/DDBJ databases">
        <title>Genome sequence of Diaphorobacter aerolatus KACC 16536T.</title>
        <authorList>
            <person name="Hyun D.-W."/>
            <person name="Bae J.-W."/>
        </authorList>
    </citation>
    <scope>NUCLEOTIDE SEQUENCE [LARGE SCALE GENOMIC DNA]</scope>
    <source>
        <strain evidence="2 3">KACC 16536</strain>
    </source>
</reference>
<gene>
    <name evidence="2" type="ORF">H9K75_19385</name>
</gene>
<feature type="region of interest" description="Disordered" evidence="1">
    <location>
        <begin position="116"/>
        <end position="151"/>
    </location>
</feature>
<protein>
    <submittedName>
        <fullName evidence="2">Uncharacterized protein</fullName>
    </submittedName>
</protein>
<keyword evidence="3" id="KW-1185">Reference proteome</keyword>
<evidence type="ECO:0000256" key="1">
    <source>
        <dbReference type="SAM" id="MobiDB-lite"/>
    </source>
</evidence>
<evidence type="ECO:0000313" key="2">
    <source>
        <dbReference type="EMBL" id="QNP50684.1"/>
    </source>
</evidence>
<dbReference type="Proteomes" id="UP000516028">
    <property type="component" value="Chromosome"/>
</dbReference>
<dbReference type="AlphaFoldDB" id="A0A7H0GQW8"/>
<evidence type="ECO:0000313" key="3">
    <source>
        <dbReference type="Proteomes" id="UP000516028"/>
    </source>
</evidence>
<accession>A0A7H0GQW8</accession>